<dbReference type="PANTHER" id="PTHR38011">
    <property type="entry name" value="DIHYDROFOLATE REDUCTASE FAMILY PROTEIN (AFU_ORTHOLOGUE AFUA_8G06820)"/>
    <property type="match status" value="1"/>
</dbReference>
<dbReference type="InterPro" id="IPR002734">
    <property type="entry name" value="RibDG_C"/>
</dbReference>
<evidence type="ECO:0000259" key="1">
    <source>
        <dbReference type="Pfam" id="PF01872"/>
    </source>
</evidence>
<feature type="domain" description="Bacterial bifunctional deaminase-reductase C-terminal" evidence="1">
    <location>
        <begin position="7"/>
        <end position="171"/>
    </location>
</feature>
<proteinExistence type="predicted"/>
<dbReference type="GO" id="GO:0009231">
    <property type="term" value="P:riboflavin biosynthetic process"/>
    <property type="evidence" value="ECO:0007669"/>
    <property type="project" value="InterPro"/>
</dbReference>
<dbReference type="EMBL" id="QZFU01000013">
    <property type="protein sequence ID" value="RJO78472.1"/>
    <property type="molecule type" value="Genomic_DNA"/>
</dbReference>
<dbReference type="Gene3D" id="3.40.430.10">
    <property type="entry name" value="Dihydrofolate Reductase, subunit A"/>
    <property type="match status" value="1"/>
</dbReference>
<dbReference type="AlphaFoldDB" id="A0A3A4KA53"/>
<dbReference type="GO" id="GO:0008703">
    <property type="term" value="F:5-amino-6-(5-phosphoribosylamino)uracil reductase activity"/>
    <property type="evidence" value="ECO:0007669"/>
    <property type="project" value="InterPro"/>
</dbReference>
<name>A0A3A4KA53_9NOCA</name>
<accession>A0A3A4KA53</accession>
<gene>
    <name evidence="2" type="ORF">D5S18_05390</name>
</gene>
<dbReference type="Pfam" id="PF01872">
    <property type="entry name" value="RibD_C"/>
    <property type="match status" value="1"/>
</dbReference>
<evidence type="ECO:0000313" key="3">
    <source>
        <dbReference type="Proteomes" id="UP000266677"/>
    </source>
</evidence>
<keyword evidence="3" id="KW-1185">Reference proteome</keyword>
<dbReference type="InterPro" id="IPR024072">
    <property type="entry name" value="DHFR-like_dom_sf"/>
</dbReference>
<organism evidence="2 3">
    <name type="scientific">Nocardia panacis</name>
    <dbReference type="NCBI Taxonomy" id="2340916"/>
    <lineage>
        <taxon>Bacteria</taxon>
        <taxon>Bacillati</taxon>
        <taxon>Actinomycetota</taxon>
        <taxon>Actinomycetes</taxon>
        <taxon>Mycobacteriales</taxon>
        <taxon>Nocardiaceae</taxon>
        <taxon>Nocardia</taxon>
    </lineage>
</organism>
<dbReference type="Proteomes" id="UP000266677">
    <property type="component" value="Unassembled WGS sequence"/>
</dbReference>
<evidence type="ECO:0000313" key="2">
    <source>
        <dbReference type="EMBL" id="RJO78472.1"/>
    </source>
</evidence>
<dbReference type="SUPFAM" id="SSF53597">
    <property type="entry name" value="Dihydrofolate reductase-like"/>
    <property type="match status" value="1"/>
</dbReference>
<comment type="caution">
    <text evidence="2">The sequence shown here is derived from an EMBL/GenBank/DDBJ whole genome shotgun (WGS) entry which is preliminary data.</text>
</comment>
<dbReference type="InterPro" id="IPR050765">
    <property type="entry name" value="Riboflavin_Biosynth_HTPR"/>
</dbReference>
<reference evidence="2 3" key="1">
    <citation type="submission" date="2018-09" db="EMBL/GenBank/DDBJ databases">
        <title>YIM PH21274 draft genome.</title>
        <authorList>
            <person name="Miao C."/>
        </authorList>
    </citation>
    <scope>NUCLEOTIDE SEQUENCE [LARGE SCALE GENOMIC DNA]</scope>
    <source>
        <strain evidence="2 3">YIM PH 21724</strain>
    </source>
</reference>
<dbReference type="PANTHER" id="PTHR38011:SF11">
    <property type="entry name" value="2,5-DIAMINO-6-RIBOSYLAMINO-4(3H)-PYRIMIDINONE 5'-PHOSPHATE REDUCTASE"/>
    <property type="match status" value="1"/>
</dbReference>
<protein>
    <submittedName>
        <fullName evidence="2">Dihydrofolate reductase</fullName>
    </submittedName>
</protein>
<sequence>MTTQYYTSTSLDGFLADTNNSLDWLFEVEDDGGTAAAIAEFQQGIGAMCMGATTFEWITSHGAEGDWAQAYGDLPTWVFTHRELATPPGANVRLVSGEIEPVLAEMSAAAGEKNIWLVGGGDLVGQFYDKGRLDEIIATVAPVTLGAGAPLLPRRIPAARLRLRQMSRMGQFVTLTYTLRESGA</sequence>
<dbReference type="OrthoDB" id="3427770at2"/>